<keyword evidence="4" id="KW-0479">Metal-binding</keyword>
<feature type="domain" description="4Fe4S-binding SPASM" evidence="8">
    <location>
        <begin position="259"/>
        <end position="327"/>
    </location>
</feature>
<proteinExistence type="predicted"/>
<dbReference type="CDD" id="cd21109">
    <property type="entry name" value="SPASM"/>
    <property type="match status" value="1"/>
</dbReference>
<dbReference type="SFLD" id="SFLDG01067">
    <property type="entry name" value="SPASM/twitch_domain_containing"/>
    <property type="match status" value="1"/>
</dbReference>
<dbReference type="HOGENOM" id="CLU_009273_1_2_7"/>
<evidence type="ECO:0000256" key="2">
    <source>
        <dbReference type="ARBA" id="ARBA00022485"/>
    </source>
</evidence>
<comment type="cofactor">
    <cofactor evidence="1">
        <name>[4Fe-4S] cluster</name>
        <dbReference type="ChEBI" id="CHEBI:49883"/>
    </cofactor>
</comment>
<dbReference type="eggNOG" id="COG0535">
    <property type="taxonomic scope" value="Bacteria"/>
</dbReference>
<evidence type="ECO:0000313" key="9">
    <source>
        <dbReference type="EMBL" id="ABA88375.1"/>
    </source>
</evidence>
<sequence length="347" mass="38775">MMSKTPEIEIPDFKNPAKVDARLESIVNALGNASQIALVVEPSSHCDLQCSFCAAHSRKVRQNVFHPDTDNKKQMGHMTPATFSDIVHKLEGLPKLKMLFFHGNGEPLLNPRLADMIGEAKAANVAEKMTVVTNGTLLTAGRLQSLIGAGVDIFRVSLDYITPEKYKEHKGVDCVDKVIKNIEACIEYLGENAPDIILSIDCKEWIDDKDNVEPQLISAHFGPMIAGYPNISVRCTKEHNWIEQANGDGSTSFKRSMPCEQPFYMMMIHSDGDISMCCVDSKKELLLDNITTVDRLATVLKSDRLKTWRKMHLEGDFTNLPACRHCNLCSSIENLLFEQRHMLSALL</sequence>
<name>Q3A5I2_SYNC1</name>
<dbReference type="PANTHER" id="PTHR11228">
    <property type="entry name" value="RADICAL SAM DOMAIN PROTEIN"/>
    <property type="match status" value="1"/>
</dbReference>
<dbReference type="Proteomes" id="UP000002534">
    <property type="component" value="Chromosome"/>
</dbReference>
<reference evidence="10" key="1">
    <citation type="submission" date="2005-10" db="EMBL/GenBank/DDBJ databases">
        <title>Complete sequence of Pelobacter carbinolicus DSM 2380.</title>
        <authorList>
            <person name="Copeland A."/>
            <person name="Lucas S."/>
            <person name="Lapidus A."/>
            <person name="Barry K."/>
            <person name="Detter J.C."/>
            <person name="Glavina T."/>
            <person name="Hammon N."/>
            <person name="Israni S."/>
            <person name="Pitluck S."/>
            <person name="Chertkov O."/>
            <person name="Schmutz J."/>
            <person name="Larimer F."/>
            <person name="Land M."/>
            <person name="Kyrpides N."/>
            <person name="Ivanova N."/>
            <person name="Richardson P."/>
        </authorList>
    </citation>
    <scope>NUCLEOTIDE SEQUENCE [LARGE SCALE GENOMIC DNA]</scope>
    <source>
        <strain evidence="10">DSM 2380 / NBRC 103641 / GraBd1</strain>
    </source>
</reference>
<dbReference type="InterPro" id="IPR013785">
    <property type="entry name" value="Aldolase_TIM"/>
</dbReference>
<dbReference type="SFLD" id="SFLDG01387">
    <property type="entry name" value="BtrN-like_SPASM_domain_contain"/>
    <property type="match status" value="1"/>
</dbReference>
<evidence type="ECO:0000256" key="3">
    <source>
        <dbReference type="ARBA" id="ARBA00022691"/>
    </source>
</evidence>
<keyword evidence="5" id="KW-0408">Iron</keyword>
<dbReference type="CDD" id="cd01335">
    <property type="entry name" value="Radical_SAM"/>
    <property type="match status" value="1"/>
</dbReference>
<keyword evidence="3" id="KW-0949">S-adenosyl-L-methionine</keyword>
<dbReference type="OrthoDB" id="9772409at2"/>
<evidence type="ECO:0000256" key="4">
    <source>
        <dbReference type="ARBA" id="ARBA00022723"/>
    </source>
</evidence>
<keyword evidence="2" id="KW-0004">4Fe-4S</keyword>
<dbReference type="AlphaFoldDB" id="Q3A5I2"/>
<dbReference type="GO" id="GO:0003824">
    <property type="term" value="F:catalytic activity"/>
    <property type="evidence" value="ECO:0007669"/>
    <property type="project" value="InterPro"/>
</dbReference>
<gene>
    <name evidence="9" type="ordered locus">Pcar_1126</name>
</gene>
<dbReference type="GO" id="GO:0051536">
    <property type="term" value="F:iron-sulfur cluster binding"/>
    <property type="evidence" value="ECO:0007669"/>
    <property type="project" value="UniProtKB-KW"/>
</dbReference>
<dbReference type="Gene3D" id="3.20.20.70">
    <property type="entry name" value="Aldolase class I"/>
    <property type="match status" value="1"/>
</dbReference>
<dbReference type="Pfam" id="PF04055">
    <property type="entry name" value="Radical_SAM"/>
    <property type="match status" value="1"/>
</dbReference>
<dbReference type="Pfam" id="PF13186">
    <property type="entry name" value="SPASM"/>
    <property type="match status" value="1"/>
</dbReference>
<keyword evidence="10" id="KW-1185">Reference proteome</keyword>
<dbReference type="GO" id="GO:0046872">
    <property type="term" value="F:metal ion binding"/>
    <property type="evidence" value="ECO:0007669"/>
    <property type="project" value="UniProtKB-KW"/>
</dbReference>
<feature type="domain" description="Radical SAM core" evidence="7">
    <location>
        <begin position="41"/>
        <end position="188"/>
    </location>
</feature>
<dbReference type="PANTHER" id="PTHR11228:SF7">
    <property type="entry name" value="PQQA PEPTIDE CYCLASE"/>
    <property type="match status" value="1"/>
</dbReference>
<evidence type="ECO:0000256" key="5">
    <source>
        <dbReference type="ARBA" id="ARBA00023004"/>
    </source>
</evidence>
<dbReference type="InterPro" id="IPR058240">
    <property type="entry name" value="rSAM_sf"/>
</dbReference>
<dbReference type="InterPro" id="IPR050377">
    <property type="entry name" value="Radical_SAM_PqqE_MftC-like"/>
</dbReference>
<organism evidence="9 10">
    <name type="scientific">Syntrophotalea carbinolica (strain DSM 2380 / NBRC 103641 / GraBd1)</name>
    <name type="common">Pelobacter carbinolicus</name>
    <dbReference type="NCBI Taxonomy" id="338963"/>
    <lineage>
        <taxon>Bacteria</taxon>
        <taxon>Pseudomonadati</taxon>
        <taxon>Thermodesulfobacteriota</taxon>
        <taxon>Desulfuromonadia</taxon>
        <taxon>Desulfuromonadales</taxon>
        <taxon>Syntrophotaleaceae</taxon>
        <taxon>Syntrophotalea</taxon>
    </lineage>
</organism>
<dbReference type="RefSeq" id="WP_011340844.1">
    <property type="nucleotide sequence ID" value="NC_007498.2"/>
</dbReference>
<evidence type="ECO:0000256" key="1">
    <source>
        <dbReference type="ARBA" id="ARBA00001966"/>
    </source>
</evidence>
<dbReference type="EMBL" id="CP000142">
    <property type="protein sequence ID" value="ABA88375.1"/>
    <property type="molecule type" value="Genomic_DNA"/>
</dbReference>
<keyword evidence="6" id="KW-0411">Iron-sulfur</keyword>
<protein>
    <submittedName>
        <fullName evidence="9">Radical SAM domain iron-sulfur cluster-binding oxidoreductase</fullName>
    </submittedName>
</protein>
<evidence type="ECO:0000256" key="6">
    <source>
        <dbReference type="ARBA" id="ARBA00023014"/>
    </source>
</evidence>
<dbReference type="InterPro" id="IPR023885">
    <property type="entry name" value="4Fe4S-binding_SPASM_dom"/>
</dbReference>
<evidence type="ECO:0000259" key="8">
    <source>
        <dbReference type="Pfam" id="PF13186"/>
    </source>
</evidence>
<accession>Q3A5I2</accession>
<dbReference type="SFLD" id="SFLDS00029">
    <property type="entry name" value="Radical_SAM"/>
    <property type="match status" value="1"/>
</dbReference>
<dbReference type="InterPro" id="IPR034391">
    <property type="entry name" value="AdoMet-like_SPASM_containing"/>
</dbReference>
<dbReference type="InterPro" id="IPR007197">
    <property type="entry name" value="rSAM"/>
</dbReference>
<dbReference type="KEGG" id="pca:Pcar_1126"/>
<reference evidence="9 10" key="2">
    <citation type="journal article" date="2012" name="BMC Genomics">
        <title>The genome of Pelobacter carbinolicus reveals surprising metabolic capabilities and physiological features.</title>
        <authorList>
            <person name="Aklujkar M."/>
            <person name="Haveman S.A."/>
            <person name="Didonato R.Jr."/>
            <person name="Chertkov O."/>
            <person name="Han C.S."/>
            <person name="Land M.L."/>
            <person name="Brown P."/>
            <person name="Lovley D.R."/>
        </authorList>
    </citation>
    <scope>NUCLEOTIDE SEQUENCE [LARGE SCALE GENOMIC DNA]</scope>
    <source>
        <strain evidence="10">DSM 2380 / NBRC 103641 / GraBd1</strain>
    </source>
</reference>
<evidence type="ECO:0000313" key="10">
    <source>
        <dbReference type="Proteomes" id="UP000002534"/>
    </source>
</evidence>
<evidence type="ECO:0000259" key="7">
    <source>
        <dbReference type="Pfam" id="PF04055"/>
    </source>
</evidence>
<dbReference type="STRING" id="338963.Pcar_1126"/>
<dbReference type="SUPFAM" id="SSF102114">
    <property type="entry name" value="Radical SAM enzymes"/>
    <property type="match status" value="1"/>
</dbReference>